<dbReference type="PROSITE" id="PS00211">
    <property type="entry name" value="ABC_TRANSPORTER_1"/>
    <property type="match status" value="1"/>
</dbReference>
<reference evidence="5 6" key="1">
    <citation type="submission" date="2016-11" db="EMBL/GenBank/DDBJ databases">
        <authorList>
            <person name="Jaros S."/>
            <person name="Januszkiewicz K."/>
            <person name="Wedrychowicz H."/>
        </authorList>
    </citation>
    <scope>NUCLEOTIDE SEQUENCE [LARGE SCALE GENOMIC DNA]</scope>
    <source>
        <strain evidence="5 6">CGMCC 4.5723</strain>
    </source>
</reference>
<protein>
    <submittedName>
        <fullName evidence="5">Peptide/nickel transport system ATP-binding protein</fullName>
    </submittedName>
</protein>
<dbReference type="InterPro" id="IPR017871">
    <property type="entry name" value="ABC_transporter-like_CS"/>
</dbReference>
<keyword evidence="1" id="KW-0813">Transport</keyword>
<dbReference type="EMBL" id="FQZK01000005">
    <property type="protein sequence ID" value="SHJ31104.1"/>
    <property type="molecule type" value="Genomic_DNA"/>
</dbReference>
<name>A0A1M6I9F3_9ACTN</name>
<dbReference type="SUPFAM" id="SSF52540">
    <property type="entry name" value="P-loop containing nucleoside triphosphate hydrolases"/>
    <property type="match status" value="1"/>
</dbReference>
<keyword evidence="6" id="KW-1185">Reference proteome</keyword>
<organism evidence="5 6">
    <name type="scientific">Nocardiopsis flavescens</name>
    <dbReference type="NCBI Taxonomy" id="758803"/>
    <lineage>
        <taxon>Bacteria</taxon>
        <taxon>Bacillati</taxon>
        <taxon>Actinomycetota</taxon>
        <taxon>Actinomycetes</taxon>
        <taxon>Streptosporangiales</taxon>
        <taxon>Nocardiopsidaceae</taxon>
        <taxon>Nocardiopsis</taxon>
    </lineage>
</organism>
<dbReference type="SMART" id="SM00382">
    <property type="entry name" value="AAA"/>
    <property type="match status" value="1"/>
</dbReference>
<feature type="domain" description="ABC transporter" evidence="4">
    <location>
        <begin position="2"/>
        <end position="250"/>
    </location>
</feature>
<sequence length="302" mass="33202">MLELSHVHKVYRVGAFGGGRLRAVRDVSLKVESGEVVSLIGESGSGKSTLGKMVLGLFKPTSGVISFDGTDITTIRGHAARKAYYRRVQGVFQDPFSSFNPIFKADRVFEMIRSSYFPGTSDADWRERVLKAVGTVRLDPENVLGKYPHQLSGGQLQRLLIARALLLDVDLLVADEVISMLDASTRIDVLNLLADLKERGMAILFVTHDLSLGNYVSDRSVILRKGAIAEMGPTARVFENPLHPYSRHLLSCVPQLHRTWAEVDAEMKANPPEDIDLPVAPDEESAPLLEAEKGHFVGIDQG</sequence>
<dbReference type="InterPro" id="IPR013563">
    <property type="entry name" value="Oligopep_ABC_C"/>
</dbReference>
<dbReference type="PROSITE" id="PS50893">
    <property type="entry name" value="ABC_TRANSPORTER_2"/>
    <property type="match status" value="1"/>
</dbReference>
<dbReference type="RefSeq" id="WP_073378411.1">
    <property type="nucleotide sequence ID" value="NZ_FQZK01000005.1"/>
</dbReference>
<dbReference type="InterPro" id="IPR003439">
    <property type="entry name" value="ABC_transporter-like_ATP-bd"/>
</dbReference>
<keyword evidence="2" id="KW-0547">Nucleotide-binding</keyword>
<evidence type="ECO:0000313" key="6">
    <source>
        <dbReference type="Proteomes" id="UP000184452"/>
    </source>
</evidence>
<dbReference type="InterPro" id="IPR003593">
    <property type="entry name" value="AAA+_ATPase"/>
</dbReference>
<dbReference type="Proteomes" id="UP000184452">
    <property type="component" value="Unassembled WGS sequence"/>
</dbReference>
<dbReference type="PANTHER" id="PTHR43230">
    <property type="entry name" value="ABC-TYPE DIPEPTIDE/OLIGOPEPTIDE TRANSPORT SYSTEM, ATPASE COMPONENT"/>
    <property type="match status" value="1"/>
</dbReference>
<dbReference type="Gene3D" id="3.40.50.300">
    <property type="entry name" value="P-loop containing nucleotide triphosphate hydrolases"/>
    <property type="match status" value="1"/>
</dbReference>
<dbReference type="GO" id="GO:0005524">
    <property type="term" value="F:ATP binding"/>
    <property type="evidence" value="ECO:0007669"/>
    <property type="project" value="UniProtKB-KW"/>
</dbReference>
<accession>A0A1M6I9F3</accession>
<dbReference type="GO" id="GO:0015833">
    <property type="term" value="P:peptide transport"/>
    <property type="evidence" value="ECO:0007669"/>
    <property type="project" value="InterPro"/>
</dbReference>
<dbReference type="InterPro" id="IPR027417">
    <property type="entry name" value="P-loop_NTPase"/>
</dbReference>
<keyword evidence="3 5" id="KW-0067">ATP-binding</keyword>
<evidence type="ECO:0000256" key="1">
    <source>
        <dbReference type="ARBA" id="ARBA00022448"/>
    </source>
</evidence>
<proteinExistence type="predicted"/>
<dbReference type="Pfam" id="PF00005">
    <property type="entry name" value="ABC_tran"/>
    <property type="match status" value="1"/>
</dbReference>
<evidence type="ECO:0000256" key="2">
    <source>
        <dbReference type="ARBA" id="ARBA00022741"/>
    </source>
</evidence>
<dbReference type="AlphaFoldDB" id="A0A1M6I9F3"/>
<evidence type="ECO:0000259" key="4">
    <source>
        <dbReference type="PROSITE" id="PS50893"/>
    </source>
</evidence>
<dbReference type="STRING" id="758803.SAMN05421803_10547"/>
<gene>
    <name evidence="5" type="ORF">SAMN05421803_10547</name>
</gene>
<dbReference type="PANTHER" id="PTHR43230:SF3">
    <property type="entry name" value="ABC-TYPE DIPEPTIDE_OLIGOPEPTIDE TRANSPORT SYSTEM, ATPASE COMPONENT"/>
    <property type="match status" value="1"/>
</dbReference>
<dbReference type="Pfam" id="PF08352">
    <property type="entry name" value="oligo_HPY"/>
    <property type="match status" value="1"/>
</dbReference>
<dbReference type="OrthoDB" id="2986442at2"/>
<dbReference type="GO" id="GO:0016887">
    <property type="term" value="F:ATP hydrolysis activity"/>
    <property type="evidence" value="ECO:0007669"/>
    <property type="project" value="InterPro"/>
</dbReference>
<evidence type="ECO:0000256" key="3">
    <source>
        <dbReference type="ARBA" id="ARBA00022840"/>
    </source>
</evidence>
<evidence type="ECO:0000313" key="5">
    <source>
        <dbReference type="EMBL" id="SHJ31104.1"/>
    </source>
</evidence>